<protein>
    <submittedName>
        <fullName evidence="3 4">Uncharacterized protein</fullName>
    </submittedName>
</protein>
<feature type="transmembrane region" description="Helical" evidence="2">
    <location>
        <begin position="116"/>
        <end position="136"/>
    </location>
</feature>
<evidence type="ECO:0000313" key="4">
    <source>
        <dbReference type="EnsemblPlants" id="KQJ86916"/>
    </source>
</evidence>
<accession>A0A0Q3EKG9</accession>
<evidence type="ECO:0000313" key="5">
    <source>
        <dbReference type="Proteomes" id="UP000008810"/>
    </source>
</evidence>
<evidence type="ECO:0000256" key="2">
    <source>
        <dbReference type="SAM" id="Phobius"/>
    </source>
</evidence>
<reference evidence="3" key="2">
    <citation type="submission" date="2017-06" db="EMBL/GenBank/DDBJ databases">
        <title>WGS assembly of Brachypodium distachyon.</title>
        <authorList>
            <consortium name="The International Brachypodium Initiative"/>
            <person name="Lucas S."/>
            <person name="Harmon-Smith M."/>
            <person name="Lail K."/>
            <person name="Tice H."/>
            <person name="Grimwood J."/>
            <person name="Bruce D."/>
            <person name="Barry K."/>
            <person name="Shu S."/>
            <person name="Lindquist E."/>
            <person name="Wang M."/>
            <person name="Pitluck S."/>
            <person name="Vogel J.P."/>
            <person name="Garvin D.F."/>
            <person name="Mockler T.C."/>
            <person name="Schmutz J."/>
            <person name="Rokhsar D."/>
            <person name="Bevan M.W."/>
        </authorList>
    </citation>
    <scope>NUCLEOTIDE SEQUENCE</scope>
    <source>
        <strain evidence="3">Bd21</strain>
    </source>
</reference>
<proteinExistence type="predicted"/>
<keyword evidence="2" id="KW-0812">Transmembrane</keyword>
<sequence length="141" mass="14559">MATSRPGGQAAGEEAGLANEPTRSGVIDRSIIEMGGSSSRSSIAVVGVDLETGPTTVVQQPEAAAAAAQLQAPAHTNMFLENEAERMGRACCVGILLGCVDIGIVVMTWLSSGHSWVATLACAFLFTDVCIIGVAFQLQHK</sequence>
<dbReference type="EnsemblPlants" id="KQJ86916">
    <property type="protein sequence ID" value="KQJ86916"/>
    <property type="gene ID" value="BRADI_4g08460v3"/>
</dbReference>
<dbReference type="InParanoid" id="A0A0Q3EKG9"/>
<feature type="region of interest" description="Disordered" evidence="1">
    <location>
        <begin position="1"/>
        <end position="20"/>
    </location>
</feature>
<reference evidence="4" key="3">
    <citation type="submission" date="2018-08" db="UniProtKB">
        <authorList>
            <consortium name="EnsemblPlants"/>
        </authorList>
    </citation>
    <scope>IDENTIFICATION</scope>
    <source>
        <strain evidence="4">cv. Bd21</strain>
    </source>
</reference>
<keyword evidence="2" id="KW-1133">Transmembrane helix</keyword>
<feature type="transmembrane region" description="Helical" evidence="2">
    <location>
        <begin position="90"/>
        <end position="110"/>
    </location>
</feature>
<feature type="compositionally biased region" description="Low complexity" evidence="1">
    <location>
        <begin position="7"/>
        <end position="20"/>
    </location>
</feature>
<gene>
    <name evidence="3" type="ORF">BRADI_4g08460v3</name>
</gene>
<organism evidence="3">
    <name type="scientific">Brachypodium distachyon</name>
    <name type="common">Purple false brome</name>
    <name type="synonym">Trachynia distachya</name>
    <dbReference type="NCBI Taxonomy" id="15368"/>
    <lineage>
        <taxon>Eukaryota</taxon>
        <taxon>Viridiplantae</taxon>
        <taxon>Streptophyta</taxon>
        <taxon>Embryophyta</taxon>
        <taxon>Tracheophyta</taxon>
        <taxon>Spermatophyta</taxon>
        <taxon>Magnoliopsida</taxon>
        <taxon>Liliopsida</taxon>
        <taxon>Poales</taxon>
        <taxon>Poaceae</taxon>
        <taxon>BOP clade</taxon>
        <taxon>Pooideae</taxon>
        <taxon>Stipodae</taxon>
        <taxon>Brachypodieae</taxon>
        <taxon>Brachypodium</taxon>
    </lineage>
</organism>
<reference evidence="3 4" key="1">
    <citation type="journal article" date="2010" name="Nature">
        <title>Genome sequencing and analysis of the model grass Brachypodium distachyon.</title>
        <authorList>
            <consortium name="International Brachypodium Initiative"/>
        </authorList>
    </citation>
    <scope>NUCLEOTIDE SEQUENCE [LARGE SCALE GENOMIC DNA]</scope>
    <source>
        <strain evidence="3 4">Bd21</strain>
    </source>
</reference>
<name>A0A0Q3EKG9_BRADI</name>
<evidence type="ECO:0000313" key="3">
    <source>
        <dbReference type="EMBL" id="KQJ86916.1"/>
    </source>
</evidence>
<dbReference type="Gramene" id="KQJ86916">
    <property type="protein sequence ID" value="KQJ86916"/>
    <property type="gene ID" value="BRADI_4g08460v3"/>
</dbReference>
<evidence type="ECO:0000256" key="1">
    <source>
        <dbReference type="SAM" id="MobiDB-lite"/>
    </source>
</evidence>
<dbReference type="AlphaFoldDB" id="A0A0Q3EKG9"/>
<dbReference type="Proteomes" id="UP000008810">
    <property type="component" value="Chromosome 4"/>
</dbReference>
<keyword evidence="5" id="KW-1185">Reference proteome</keyword>
<dbReference type="EMBL" id="CM000883">
    <property type="protein sequence ID" value="KQJ86916.1"/>
    <property type="molecule type" value="Genomic_DNA"/>
</dbReference>
<keyword evidence="2" id="KW-0472">Membrane</keyword>